<dbReference type="RefSeq" id="WP_213147685.1">
    <property type="nucleotide sequence ID" value="NZ_JAGYPE020000007.1"/>
</dbReference>
<keyword evidence="1" id="KW-0812">Transmembrane</keyword>
<sequence>MYHRLWIFLNGCLALISIVYIWLFSPHDNSLVVLAQLLAQLAMLLFIVNINMYFIFLVIRKTSIRKVKIRLAKFSRYFMKWHIPIAVLGTSTIIGHAAINLYAIAPLLGWGHVKLWSGVLAMVTLAVVLFAGWLRHKKASGFRRRFHLTAAMIFLVIFLVHMFIPV</sequence>
<dbReference type="AlphaFoldDB" id="A0A942T7M2"/>
<evidence type="ECO:0000313" key="3">
    <source>
        <dbReference type="EMBL" id="MCH6265133.1"/>
    </source>
</evidence>
<comment type="caution">
    <text evidence="2">The sequence shown here is derived from an EMBL/GenBank/DDBJ whole genome shotgun (WGS) entry which is preliminary data.</text>
</comment>
<reference evidence="2" key="1">
    <citation type="submission" date="2021-05" db="EMBL/GenBank/DDBJ databases">
        <title>Novel Bacillus species.</title>
        <authorList>
            <person name="Liu G."/>
        </authorList>
    </citation>
    <scope>NUCLEOTIDE SEQUENCE</scope>
    <source>
        <strain evidence="2 4">FJAT-50051</strain>
    </source>
</reference>
<feature type="transmembrane region" description="Helical" evidence="1">
    <location>
        <begin position="115"/>
        <end position="134"/>
    </location>
</feature>
<dbReference type="EMBL" id="JAGYPE020000007">
    <property type="protein sequence ID" value="MCH6265133.1"/>
    <property type="molecule type" value="Genomic_DNA"/>
</dbReference>
<name>A0A942T7M2_9BACI</name>
<keyword evidence="1" id="KW-0472">Membrane</keyword>
<feature type="transmembrane region" description="Helical" evidence="1">
    <location>
        <begin position="146"/>
        <end position="164"/>
    </location>
</feature>
<keyword evidence="1" id="KW-1133">Transmembrane helix</keyword>
<feature type="transmembrane region" description="Helical" evidence="1">
    <location>
        <begin position="37"/>
        <end position="60"/>
    </location>
</feature>
<evidence type="ECO:0000256" key="1">
    <source>
        <dbReference type="SAM" id="Phobius"/>
    </source>
</evidence>
<gene>
    <name evidence="3" type="ORF">KHB02_006285</name>
    <name evidence="2" type="ORF">KHB02_41585</name>
</gene>
<accession>A0A942T7M2</accession>
<proteinExistence type="predicted"/>
<evidence type="ECO:0000313" key="4">
    <source>
        <dbReference type="Proteomes" id="UP000677265"/>
    </source>
</evidence>
<dbReference type="EMBL" id="JAGYPE010000009">
    <property type="protein sequence ID" value="MBS4187874.1"/>
    <property type="molecule type" value="Genomic_DNA"/>
</dbReference>
<evidence type="ECO:0000313" key="2">
    <source>
        <dbReference type="EMBL" id="MBS4187874.1"/>
    </source>
</evidence>
<dbReference type="Proteomes" id="UP000677265">
    <property type="component" value="Unassembled WGS sequence"/>
</dbReference>
<protein>
    <submittedName>
        <fullName evidence="2">Uncharacterized protein</fullName>
    </submittedName>
</protein>
<organism evidence="2">
    <name type="scientific">Neobacillus citreus</name>
    <dbReference type="NCBI Taxonomy" id="2833578"/>
    <lineage>
        <taxon>Bacteria</taxon>
        <taxon>Bacillati</taxon>
        <taxon>Bacillota</taxon>
        <taxon>Bacilli</taxon>
        <taxon>Bacillales</taxon>
        <taxon>Bacillaceae</taxon>
        <taxon>Neobacillus</taxon>
    </lineage>
</organism>
<feature type="transmembrane region" description="Helical" evidence="1">
    <location>
        <begin position="7"/>
        <end position="25"/>
    </location>
</feature>
<keyword evidence="4" id="KW-1185">Reference proteome</keyword>
<feature type="transmembrane region" description="Helical" evidence="1">
    <location>
        <begin position="81"/>
        <end position="103"/>
    </location>
</feature>